<dbReference type="KEGG" id="flt:Sv326_0635"/>
<evidence type="ECO:0000313" key="2">
    <source>
        <dbReference type="EMBL" id="QLJ52810.1"/>
    </source>
</evidence>
<gene>
    <name evidence="2" type="ORF">Sv326_0635</name>
</gene>
<evidence type="ECO:0000259" key="1">
    <source>
        <dbReference type="PROSITE" id="PS51671"/>
    </source>
</evidence>
<name>A0A7D5XJN9_FERL1</name>
<dbReference type="PROSITE" id="PS51671">
    <property type="entry name" value="ACT"/>
    <property type="match status" value="1"/>
</dbReference>
<dbReference type="InterPro" id="IPR045739">
    <property type="entry name" value="ACT_dom_pair"/>
</dbReference>
<protein>
    <recommendedName>
        <fullName evidence="1">ACT domain-containing protein</fullName>
    </recommendedName>
</protein>
<dbReference type="Gene3D" id="3.30.2130.10">
    <property type="entry name" value="VC0802-like"/>
    <property type="match status" value="1"/>
</dbReference>
<organism evidence="2 3">
    <name type="scientific">Fermentimicrarchaeum limneticum</name>
    <dbReference type="NCBI Taxonomy" id="2795018"/>
    <lineage>
        <taxon>Archaea</taxon>
        <taxon>Candidatus Micrarchaeota</taxon>
        <taxon>Candidatus Fermentimicrarchaeales</taxon>
        <taxon>Candidatus Fermentimicrarchaeaceae</taxon>
        <taxon>Candidatus Fermentimicrarchaeum</taxon>
    </lineage>
</organism>
<dbReference type="InterPro" id="IPR045865">
    <property type="entry name" value="ACT-like_dom_sf"/>
</dbReference>
<reference evidence="3" key="1">
    <citation type="submission" date="2020-07" db="EMBL/GenBank/DDBJ databases">
        <title>Metabolic diversity and evolutionary history of the archaeal phylum ###Micrarchaeota### uncovered from a freshwater lake metagenome.</title>
        <authorList>
            <person name="Kadnikov V.V."/>
            <person name="Savvichev A.S."/>
            <person name="Mardanov A.V."/>
            <person name="Beletsky A.V."/>
            <person name="Chupakov A.V."/>
            <person name="Kokryatskaya N.M."/>
            <person name="Pimenov N.V."/>
            <person name="Ravin N.V."/>
        </authorList>
    </citation>
    <scope>NUCLEOTIDE SEQUENCE [LARGE SCALE GENOMIC DNA]</scope>
</reference>
<dbReference type="SUPFAM" id="SSF55021">
    <property type="entry name" value="ACT-like"/>
    <property type="match status" value="2"/>
</dbReference>
<dbReference type="InterPro" id="IPR002912">
    <property type="entry name" value="ACT_dom"/>
</dbReference>
<proteinExistence type="predicted"/>
<dbReference type="PANTHER" id="PTHR40099">
    <property type="entry name" value="ACETOLACTATE SYNTHASE, SMALL SUBUNIT"/>
    <property type="match status" value="1"/>
</dbReference>
<sequence>MKELTIFAEDRVGLLAKISNKLSEKKININYISAESIGGTAVIHLVVKDAEKVKRVLEEAGFLTAVSDVLVLKLTDRPGEMGTVAAILAFKGVNIRSVYSLEKKGKGGIFAFKVDDIKKAKEAVRSYVYTGMD</sequence>
<dbReference type="Proteomes" id="UP000510821">
    <property type="component" value="Chromosome"/>
</dbReference>
<dbReference type="PANTHER" id="PTHR40099:SF1">
    <property type="entry name" value="ACETOLACTATE SYNTHASE, SMALL SUBUNIT"/>
    <property type="match status" value="1"/>
</dbReference>
<dbReference type="AlphaFoldDB" id="A0A7D5XJN9"/>
<feature type="domain" description="ACT" evidence="1">
    <location>
        <begin position="3"/>
        <end position="77"/>
    </location>
</feature>
<dbReference type="EMBL" id="CP058998">
    <property type="protein sequence ID" value="QLJ52810.1"/>
    <property type="molecule type" value="Genomic_DNA"/>
</dbReference>
<dbReference type="Pfam" id="PF19571">
    <property type="entry name" value="ACT_8"/>
    <property type="match status" value="1"/>
</dbReference>
<accession>A0A7D5XJN9</accession>
<evidence type="ECO:0000313" key="3">
    <source>
        <dbReference type="Proteomes" id="UP000510821"/>
    </source>
</evidence>